<evidence type="ECO:0000313" key="5">
    <source>
        <dbReference type="EMBL" id="SUM67261.1"/>
    </source>
</evidence>
<keyword evidence="3 4" id="KW-0472">Membrane</keyword>
<evidence type="ECO:0000256" key="1">
    <source>
        <dbReference type="ARBA" id="ARBA00004922"/>
    </source>
</evidence>
<reference evidence="5 6" key="1">
    <citation type="submission" date="2018-06" db="EMBL/GenBank/DDBJ databases">
        <authorList>
            <consortium name="Pathogen Informatics"/>
            <person name="Doyle S."/>
        </authorList>
    </citation>
    <scope>NUCLEOTIDE SEQUENCE [LARGE SCALE GENOMIC DNA]</scope>
    <source>
        <strain evidence="5 6">NCTC11807</strain>
    </source>
</reference>
<dbReference type="EMBL" id="UHDZ01000001">
    <property type="protein sequence ID" value="SUM67261.1"/>
    <property type="molecule type" value="Genomic_DNA"/>
</dbReference>
<dbReference type="RefSeq" id="WP_115312501.1">
    <property type="nucleotide sequence ID" value="NZ_CP066042.1"/>
</dbReference>
<comment type="pathway">
    <text evidence="1 4">Protein modification; protein glycosylation.</text>
</comment>
<keyword evidence="5" id="KW-0808">Transferase</keyword>
<comment type="function">
    <text evidence="4">Required for polymorphic O-glycosylation of the serine-rich repeat protein in this bacteria. A stabilizing protein that is part of the accessory SecA2/SecY2 system specifically required to export serine-rich repeat cell wall proteins usually encoded upstream in the same operon. The GtfA-GtfB complex adds GlcNAc from UDP-GlcNAc to the substrate protein, attaching the first sugar residue. Stabilizes the glycosylation activity of GtfA. Has no N-acetylglucosaminyl transferase activity on its own.</text>
</comment>
<comment type="similarity">
    <text evidence="4">Belongs to the GtfB family.</text>
</comment>
<comment type="subcellular location">
    <subcellularLocation>
        <location evidence="4">Cell membrane</location>
        <topology evidence="4">Peripheral membrane protein</topology>
    </subcellularLocation>
</comment>
<dbReference type="GO" id="GO:0031647">
    <property type="term" value="P:regulation of protein stability"/>
    <property type="evidence" value="ECO:0007669"/>
    <property type="project" value="UniProtKB-UniRule"/>
</dbReference>
<dbReference type="Proteomes" id="UP000255425">
    <property type="component" value="Unassembled WGS sequence"/>
</dbReference>
<organism evidence="5 6">
    <name type="scientific">Staphylococcus saccharolyticus</name>
    <dbReference type="NCBI Taxonomy" id="33028"/>
    <lineage>
        <taxon>Bacteria</taxon>
        <taxon>Bacillati</taxon>
        <taxon>Bacillota</taxon>
        <taxon>Bacilli</taxon>
        <taxon>Bacillales</taxon>
        <taxon>Staphylococcaceae</taxon>
        <taxon>Staphylococcus</taxon>
    </lineage>
</organism>
<sequence>MINLYERVDQRTLKLHQSYLNANFNPMTVVIEDNGFLPNDILSPYKFFSQNTVTEEDPCFFNEVAVPEFWEIEGSNQSAVIKDKGKIRGKIFYKKGYLNRVVASVEWLNDSGNTQLIDYYNQHGFRYAQLLMDDHQSRILKRYFDQNNQEFLVENYVTKDLILKWNNKDLFFDNRKEFLAFYFEQANLSIEEMTLNSFATSFLFIYQQRHLISKCRIFWQEKIKDDLPENMKIALKNIENLKILIPDKEEYYRVNRLVEKSNQHKIEHIGYVYDFVKSNHCKNEVLILTNSDDIPHIDEIAIDNQKMSFHIASKTEMSTKLMQLGKVQNINLYPKMSEKNVLDLCQKCDIYLDINKGKEIFEGVQLAFMHQLILFAYEETIHNKQLNNRENTFKIEQYKELSRVLEEMSENQTLFSNQLNVQLQHANSISKFKFQNRIE</sequence>
<dbReference type="UniPathway" id="UPA00378"/>
<dbReference type="GO" id="GO:0016757">
    <property type="term" value="F:glycosyltransferase activity"/>
    <property type="evidence" value="ECO:0007669"/>
    <property type="project" value="UniProtKB-KW"/>
</dbReference>
<dbReference type="NCBIfam" id="TIGR02919">
    <property type="entry name" value="accessory Sec system glycosylation chaperone GtfB"/>
    <property type="match status" value="1"/>
</dbReference>
<evidence type="ECO:0000313" key="6">
    <source>
        <dbReference type="Proteomes" id="UP000255425"/>
    </source>
</evidence>
<protein>
    <recommendedName>
        <fullName evidence="4">UDP-N-acetylglucosamine--peptide N-acetylglucosaminyltransferase stabilizing protein GtfB</fullName>
    </recommendedName>
    <alternativeName>
        <fullName evidence="4">Glycosyltransferase stabilizing protein GtfB</fullName>
    </alternativeName>
</protein>
<dbReference type="AlphaFoldDB" id="A0A380GYH4"/>
<evidence type="ECO:0000256" key="3">
    <source>
        <dbReference type="ARBA" id="ARBA00023136"/>
    </source>
</evidence>
<dbReference type="GeneID" id="63935290"/>
<gene>
    <name evidence="5" type="primary">gtfB2</name>
    <name evidence="4" type="synonym">gtfB</name>
    <name evidence="5" type="ORF">NCTC11807_00155</name>
</gene>
<evidence type="ECO:0000256" key="4">
    <source>
        <dbReference type="HAMAP-Rule" id="MF_01473"/>
    </source>
</evidence>
<evidence type="ECO:0000256" key="2">
    <source>
        <dbReference type="ARBA" id="ARBA00022475"/>
    </source>
</evidence>
<keyword evidence="6" id="KW-1185">Reference proteome</keyword>
<accession>A0A380GYH4</accession>
<dbReference type="HAMAP" id="MF_01473">
    <property type="entry name" value="GtfB"/>
    <property type="match status" value="1"/>
</dbReference>
<keyword evidence="5" id="KW-0328">Glycosyltransferase</keyword>
<dbReference type="GO" id="GO:0017122">
    <property type="term" value="C:protein N-acetylglucosaminyltransferase complex"/>
    <property type="evidence" value="ECO:0007669"/>
    <property type="project" value="UniProtKB-UniRule"/>
</dbReference>
<dbReference type="InterPro" id="IPR014268">
    <property type="entry name" value="GtfB"/>
</dbReference>
<dbReference type="GO" id="GO:0005886">
    <property type="term" value="C:plasma membrane"/>
    <property type="evidence" value="ECO:0007669"/>
    <property type="project" value="UniProtKB-SubCell"/>
</dbReference>
<name>A0A380GYH4_9STAP</name>
<keyword evidence="2 4" id="KW-1003">Cell membrane</keyword>
<proteinExistence type="inferred from homology"/>
<comment type="subunit">
    <text evidence="4">Forms a heterotetramer with 2 subunits each of GtfA and GtfB. Part of the accessory SecA2/SecY2 protein translocation apparatus.</text>
</comment>